<dbReference type="AlphaFoldDB" id="A0AAX6FRJ8"/>
<feature type="region of interest" description="Disordered" evidence="1">
    <location>
        <begin position="67"/>
        <end position="105"/>
    </location>
</feature>
<sequence>MRILHSPKLPPSRRRRRRRRQQRQLLPLVVVVVVVGVLLLVPGVRGEGHQLLPLVLPRLRHLFAPPEADRPLLPAGPREQDPWPTRPPLLLPRTRTPIQPPLRHQRSLRLDSDQILI</sequence>
<keyword evidence="2" id="KW-0675">Receptor</keyword>
<name>A0AAX6FRJ8_IRIPA</name>
<evidence type="ECO:0000256" key="1">
    <source>
        <dbReference type="SAM" id="MobiDB-lite"/>
    </source>
</evidence>
<comment type="caution">
    <text evidence="2">The sequence shown here is derived from an EMBL/GenBank/DDBJ whole genome shotgun (WGS) entry which is preliminary data.</text>
</comment>
<reference evidence="2" key="2">
    <citation type="submission" date="2023-04" db="EMBL/GenBank/DDBJ databases">
        <authorList>
            <person name="Bruccoleri R.E."/>
            <person name="Oakeley E.J."/>
            <person name="Faust A.-M."/>
            <person name="Dessus-Babus S."/>
            <person name="Altorfer M."/>
            <person name="Burckhardt D."/>
            <person name="Oertli M."/>
            <person name="Naumann U."/>
            <person name="Petersen F."/>
            <person name="Wong J."/>
        </authorList>
    </citation>
    <scope>NUCLEOTIDE SEQUENCE</scope>
    <source>
        <strain evidence="2">GSM-AAB239-AS_SAM_17_03QT</strain>
        <tissue evidence="2">Leaf</tissue>
    </source>
</reference>
<keyword evidence="2" id="KW-0418">Kinase</keyword>
<evidence type="ECO:0000313" key="2">
    <source>
        <dbReference type="EMBL" id="KAJ6818611.1"/>
    </source>
</evidence>
<keyword evidence="2" id="KW-0808">Transferase</keyword>
<keyword evidence="3" id="KW-1185">Reference proteome</keyword>
<reference evidence="2" key="1">
    <citation type="journal article" date="2023" name="GigaByte">
        <title>Genome assembly of the bearded iris, Iris pallida Lam.</title>
        <authorList>
            <person name="Bruccoleri R.E."/>
            <person name="Oakeley E.J."/>
            <person name="Faust A.M.E."/>
            <person name="Altorfer M."/>
            <person name="Dessus-Babus S."/>
            <person name="Burckhardt D."/>
            <person name="Oertli M."/>
            <person name="Naumann U."/>
            <person name="Petersen F."/>
            <person name="Wong J."/>
        </authorList>
    </citation>
    <scope>NUCLEOTIDE SEQUENCE</scope>
    <source>
        <strain evidence="2">GSM-AAB239-AS_SAM_17_03QT</strain>
    </source>
</reference>
<accession>A0AAX6FRJ8</accession>
<dbReference type="Proteomes" id="UP001140949">
    <property type="component" value="Unassembled WGS sequence"/>
</dbReference>
<dbReference type="EMBL" id="JANAVB010027195">
    <property type="protein sequence ID" value="KAJ6818611.1"/>
    <property type="molecule type" value="Genomic_DNA"/>
</dbReference>
<dbReference type="GO" id="GO:0016301">
    <property type="term" value="F:kinase activity"/>
    <property type="evidence" value="ECO:0007669"/>
    <property type="project" value="UniProtKB-KW"/>
</dbReference>
<evidence type="ECO:0000313" key="3">
    <source>
        <dbReference type="Proteomes" id="UP001140949"/>
    </source>
</evidence>
<organism evidence="2 3">
    <name type="scientific">Iris pallida</name>
    <name type="common">Sweet iris</name>
    <dbReference type="NCBI Taxonomy" id="29817"/>
    <lineage>
        <taxon>Eukaryota</taxon>
        <taxon>Viridiplantae</taxon>
        <taxon>Streptophyta</taxon>
        <taxon>Embryophyta</taxon>
        <taxon>Tracheophyta</taxon>
        <taxon>Spermatophyta</taxon>
        <taxon>Magnoliopsida</taxon>
        <taxon>Liliopsida</taxon>
        <taxon>Asparagales</taxon>
        <taxon>Iridaceae</taxon>
        <taxon>Iridoideae</taxon>
        <taxon>Irideae</taxon>
        <taxon>Iris</taxon>
    </lineage>
</organism>
<gene>
    <name evidence="2" type="ORF">M6B38_406745</name>
</gene>
<proteinExistence type="predicted"/>
<protein>
    <submittedName>
        <fullName evidence="2">Receptor-like protein kinase</fullName>
    </submittedName>
</protein>
<feature type="compositionally biased region" description="Basic residues" evidence="1">
    <location>
        <begin position="11"/>
        <end position="20"/>
    </location>
</feature>
<feature type="region of interest" description="Disordered" evidence="1">
    <location>
        <begin position="1"/>
        <end position="20"/>
    </location>
</feature>